<dbReference type="PANTHER" id="PTHR30146:SF155">
    <property type="entry name" value="ALANINE RACEMASE"/>
    <property type="match status" value="1"/>
</dbReference>
<evidence type="ECO:0000256" key="3">
    <source>
        <dbReference type="ARBA" id="ARBA00023163"/>
    </source>
</evidence>
<dbReference type="Gene3D" id="1.10.260.40">
    <property type="entry name" value="lambda repressor-like DNA-binding domains"/>
    <property type="match status" value="1"/>
</dbReference>
<feature type="domain" description="HTH lacI-type" evidence="4">
    <location>
        <begin position="11"/>
        <end position="59"/>
    </location>
</feature>
<dbReference type="InterPro" id="IPR010982">
    <property type="entry name" value="Lambda_DNA-bd_dom_sf"/>
</dbReference>
<dbReference type="SMART" id="SM00354">
    <property type="entry name" value="HTH_LACI"/>
    <property type="match status" value="1"/>
</dbReference>
<dbReference type="Gene3D" id="3.40.50.2300">
    <property type="match status" value="2"/>
</dbReference>
<evidence type="ECO:0000259" key="4">
    <source>
        <dbReference type="PROSITE" id="PS50932"/>
    </source>
</evidence>
<dbReference type="CDD" id="cd01392">
    <property type="entry name" value="HTH_LacI"/>
    <property type="match status" value="1"/>
</dbReference>
<dbReference type="RefSeq" id="WP_377046483.1">
    <property type="nucleotide sequence ID" value="NZ_JBHLUN010000017.1"/>
</dbReference>
<dbReference type="GO" id="GO:0003677">
    <property type="term" value="F:DNA binding"/>
    <property type="evidence" value="ECO:0007669"/>
    <property type="project" value="UniProtKB-KW"/>
</dbReference>
<keyword evidence="6" id="KW-1185">Reference proteome</keyword>
<protein>
    <submittedName>
        <fullName evidence="5">LacI family DNA-binding transcriptional regulator</fullName>
    </submittedName>
</protein>
<dbReference type="PROSITE" id="PS50932">
    <property type="entry name" value="HTH_LACI_2"/>
    <property type="match status" value="1"/>
</dbReference>
<gene>
    <name evidence="5" type="ORF">ACFFGY_20970</name>
</gene>
<keyword evidence="1" id="KW-0805">Transcription regulation</keyword>
<evidence type="ECO:0000313" key="6">
    <source>
        <dbReference type="Proteomes" id="UP001589865"/>
    </source>
</evidence>
<dbReference type="PANTHER" id="PTHR30146">
    <property type="entry name" value="LACI-RELATED TRANSCRIPTIONAL REPRESSOR"/>
    <property type="match status" value="1"/>
</dbReference>
<dbReference type="InterPro" id="IPR046335">
    <property type="entry name" value="LacI/GalR-like_sensor"/>
</dbReference>
<evidence type="ECO:0000256" key="1">
    <source>
        <dbReference type="ARBA" id="ARBA00023015"/>
    </source>
</evidence>
<dbReference type="InterPro" id="IPR000843">
    <property type="entry name" value="HTH_LacI"/>
</dbReference>
<accession>A0ABV6JYL5</accession>
<reference evidence="5 6" key="1">
    <citation type="submission" date="2024-09" db="EMBL/GenBank/DDBJ databases">
        <authorList>
            <person name="Sun Q."/>
            <person name="Mori K."/>
        </authorList>
    </citation>
    <scope>NUCLEOTIDE SEQUENCE [LARGE SCALE GENOMIC DNA]</scope>
    <source>
        <strain evidence="5 6">TBRC 5777</strain>
    </source>
</reference>
<evidence type="ECO:0000313" key="5">
    <source>
        <dbReference type="EMBL" id="MFC0410729.1"/>
    </source>
</evidence>
<name>A0ABV6JYL5_9PROT</name>
<comment type="caution">
    <text evidence="5">The sequence shown here is derived from an EMBL/GenBank/DDBJ whole genome shotgun (WGS) entry which is preliminary data.</text>
</comment>
<organism evidence="5 6">
    <name type="scientific">Roseomonas elaeocarpi</name>
    <dbReference type="NCBI Taxonomy" id="907779"/>
    <lineage>
        <taxon>Bacteria</taxon>
        <taxon>Pseudomonadati</taxon>
        <taxon>Pseudomonadota</taxon>
        <taxon>Alphaproteobacteria</taxon>
        <taxon>Acetobacterales</taxon>
        <taxon>Roseomonadaceae</taxon>
        <taxon>Roseomonas</taxon>
    </lineage>
</organism>
<keyword evidence="2 5" id="KW-0238">DNA-binding</keyword>
<dbReference type="SUPFAM" id="SSF47413">
    <property type="entry name" value="lambda repressor-like DNA-binding domains"/>
    <property type="match status" value="1"/>
</dbReference>
<dbReference type="InterPro" id="IPR028082">
    <property type="entry name" value="Peripla_BP_I"/>
</dbReference>
<proteinExistence type="predicted"/>
<dbReference type="CDD" id="cd20010">
    <property type="entry name" value="PBP1_AglR-like"/>
    <property type="match status" value="1"/>
</dbReference>
<dbReference type="SUPFAM" id="SSF53822">
    <property type="entry name" value="Periplasmic binding protein-like I"/>
    <property type="match status" value="1"/>
</dbReference>
<sequence>MASPIGLRGLAAALGLSTYTVSRALSGHADVAEATRRRVREKAEELGYTPHLGGRMLRSGRSDTVAFVLTRSGGGFLDPYFLPVLNGLETTLAAAGLDLLVTGAPAGEGELEVFRRLVDGRRADALVFSRVRPADERVGYLARRGIPFTTLGRAGPEPAHPFVDVDHRRGGEAATGWLLDQGHRRVGVINTPGAVHASLQRRAGWEDAHRARDRVPDAALLAEGDYTAASGQAAMRRLLSGEAPPTAVICGNDEMAYGAMEALRAAGRAIGRDVSVIGCDDLPMAALTVPALTTFRTSVRRFGEMLGQQVIDLLAGREPVSELLLPELVMRGSAGPPAGTAAR</sequence>
<dbReference type="Pfam" id="PF13377">
    <property type="entry name" value="Peripla_BP_3"/>
    <property type="match status" value="1"/>
</dbReference>
<dbReference type="Pfam" id="PF00356">
    <property type="entry name" value="LacI"/>
    <property type="match status" value="1"/>
</dbReference>
<keyword evidence="3" id="KW-0804">Transcription</keyword>
<dbReference type="Proteomes" id="UP001589865">
    <property type="component" value="Unassembled WGS sequence"/>
</dbReference>
<evidence type="ECO:0000256" key="2">
    <source>
        <dbReference type="ARBA" id="ARBA00023125"/>
    </source>
</evidence>
<dbReference type="EMBL" id="JBHLUN010000017">
    <property type="protein sequence ID" value="MFC0410729.1"/>
    <property type="molecule type" value="Genomic_DNA"/>
</dbReference>